<dbReference type="InterPro" id="IPR013604">
    <property type="entry name" value="7TM_chemorcpt"/>
</dbReference>
<reference evidence="7 8" key="1">
    <citation type="submission" date="2023-09" db="EMBL/GenBank/DDBJ databases">
        <title>Nesidiocoris tenuis whole genome shotgun sequence.</title>
        <authorList>
            <person name="Shibata T."/>
            <person name="Shimoda M."/>
            <person name="Kobayashi T."/>
            <person name="Uehara T."/>
        </authorList>
    </citation>
    <scope>NUCLEOTIDE SEQUENCE [LARGE SCALE GENOMIC DNA]</scope>
    <source>
        <strain evidence="7 8">Japan</strain>
    </source>
</reference>
<evidence type="ECO:0000313" key="7">
    <source>
        <dbReference type="EMBL" id="BET01664.1"/>
    </source>
</evidence>
<evidence type="ECO:0000256" key="4">
    <source>
        <dbReference type="ARBA" id="ARBA00022989"/>
    </source>
</evidence>
<dbReference type="Pfam" id="PF08395">
    <property type="entry name" value="7tm_7"/>
    <property type="match status" value="1"/>
</dbReference>
<gene>
    <name evidence="7" type="ORF">NTJ_14480</name>
</gene>
<feature type="transmembrane region" description="Helical" evidence="6">
    <location>
        <begin position="321"/>
        <end position="341"/>
    </location>
</feature>
<dbReference type="Proteomes" id="UP001307889">
    <property type="component" value="Chromosome 13"/>
</dbReference>
<proteinExistence type="inferred from homology"/>
<organism evidence="7 8">
    <name type="scientific">Nesidiocoris tenuis</name>
    <dbReference type="NCBI Taxonomy" id="355587"/>
    <lineage>
        <taxon>Eukaryota</taxon>
        <taxon>Metazoa</taxon>
        <taxon>Ecdysozoa</taxon>
        <taxon>Arthropoda</taxon>
        <taxon>Hexapoda</taxon>
        <taxon>Insecta</taxon>
        <taxon>Pterygota</taxon>
        <taxon>Neoptera</taxon>
        <taxon>Paraneoptera</taxon>
        <taxon>Hemiptera</taxon>
        <taxon>Heteroptera</taxon>
        <taxon>Panheteroptera</taxon>
        <taxon>Cimicomorpha</taxon>
        <taxon>Miridae</taxon>
        <taxon>Dicyphina</taxon>
        <taxon>Nesidiocoris</taxon>
    </lineage>
</organism>
<protein>
    <recommendedName>
        <fullName evidence="6">Gustatory receptor</fullName>
    </recommendedName>
</protein>
<feature type="transmembrane region" description="Helical" evidence="6">
    <location>
        <begin position="153"/>
        <end position="177"/>
    </location>
</feature>
<evidence type="ECO:0000256" key="6">
    <source>
        <dbReference type="RuleBase" id="RU363108"/>
    </source>
</evidence>
<keyword evidence="6" id="KW-0675">Receptor</keyword>
<dbReference type="EMBL" id="AP028921">
    <property type="protein sequence ID" value="BET01664.1"/>
    <property type="molecule type" value="Genomic_DNA"/>
</dbReference>
<feature type="transmembrane region" description="Helical" evidence="6">
    <location>
        <begin position="63"/>
        <end position="84"/>
    </location>
</feature>
<keyword evidence="6" id="KW-0807">Transducer</keyword>
<evidence type="ECO:0000256" key="3">
    <source>
        <dbReference type="ARBA" id="ARBA00022692"/>
    </source>
</evidence>
<feature type="transmembrane region" description="Helical" evidence="6">
    <location>
        <begin position="119"/>
        <end position="141"/>
    </location>
</feature>
<sequence>MDDFTLIRHLKWFRYFGNFPFTMRFPKFCQISKSFLLVSAIYEILLFASALNPNVRTGSGGTAISTLTLWLWVISYLTPHFLLLTTVARRKRIENVIISTLRLQRRPKMAYPYHPSIKWVAVLSAILILSFLAYRITMIAVGNSVIGALIGELLSFVFTIVLLSSAFQFTYMALVLAECFQRLSNRIVADPKISVTQYVRVYCQIEKTCLELNRIYDPSLSSALANSILALLYCVSFSFNNYKLEIRERIGEMSFFVIPFMLVAQISYTGQTVSNQAEACRIAMLHSRIHYKRKSSEDDLMLIFLSGSKPLALKALQSFNVNYSLGLSMIATCLTYTIVLYQTAKT</sequence>
<comment type="function">
    <text evidence="6">Gustatory receptor which mediates acceptance or avoidance behavior, depending on its substrates.</text>
</comment>
<comment type="caution">
    <text evidence="6">Lacks conserved residue(s) required for the propagation of feature annotation.</text>
</comment>
<comment type="similarity">
    <text evidence="6">Belongs to the insect chemoreceptor superfamily. Gustatory receptor (GR) family.</text>
</comment>
<accession>A0ABN7BBL9</accession>
<keyword evidence="5 6" id="KW-0472">Membrane</keyword>
<comment type="subcellular location">
    <subcellularLocation>
        <location evidence="1 6">Cell membrane</location>
        <topology evidence="1 6">Multi-pass membrane protein</topology>
    </subcellularLocation>
</comment>
<evidence type="ECO:0000256" key="1">
    <source>
        <dbReference type="ARBA" id="ARBA00004651"/>
    </source>
</evidence>
<keyword evidence="8" id="KW-1185">Reference proteome</keyword>
<feature type="transmembrane region" description="Helical" evidence="6">
    <location>
        <begin position="34"/>
        <end position="51"/>
    </location>
</feature>
<keyword evidence="2 6" id="KW-1003">Cell membrane</keyword>
<keyword evidence="3 6" id="KW-0812">Transmembrane</keyword>
<keyword evidence="4 6" id="KW-1133">Transmembrane helix</keyword>
<name>A0ABN7BBL9_9HEMI</name>
<evidence type="ECO:0000256" key="2">
    <source>
        <dbReference type="ARBA" id="ARBA00022475"/>
    </source>
</evidence>
<evidence type="ECO:0000256" key="5">
    <source>
        <dbReference type="ARBA" id="ARBA00023136"/>
    </source>
</evidence>
<evidence type="ECO:0000313" key="8">
    <source>
        <dbReference type="Proteomes" id="UP001307889"/>
    </source>
</evidence>